<name>A0A0B2VJI1_TOXCA</name>
<comment type="caution">
    <text evidence="1">The sequence shown here is derived from an EMBL/GenBank/DDBJ whole genome shotgun (WGS) entry which is preliminary data.</text>
</comment>
<dbReference type="AlphaFoldDB" id="A0A0B2VJI1"/>
<dbReference type="EMBL" id="JPKZ01001174">
    <property type="protein sequence ID" value="KHN83646.1"/>
    <property type="molecule type" value="Genomic_DNA"/>
</dbReference>
<evidence type="ECO:0000313" key="1">
    <source>
        <dbReference type="EMBL" id="KHN83646.1"/>
    </source>
</evidence>
<accession>A0A0B2VJI1</accession>
<sequence length="90" mass="9892">MKASTSANGDYFPPLIEGGGANRVSVRTSTCIVGHCLVIFPLSLFVNSIPETHHDSTKLYAIARRLRQLADEFDVELRLSLSEISRTSTI</sequence>
<protein>
    <submittedName>
        <fullName evidence="1">Uncharacterized protein</fullName>
    </submittedName>
</protein>
<reference evidence="1 2" key="1">
    <citation type="submission" date="2014-11" db="EMBL/GenBank/DDBJ databases">
        <title>Genetic blueprint of the zoonotic pathogen Toxocara canis.</title>
        <authorList>
            <person name="Zhu X.-Q."/>
            <person name="Korhonen P.K."/>
            <person name="Cai H."/>
            <person name="Young N.D."/>
            <person name="Nejsum P."/>
            <person name="von Samson-Himmelstjerna G."/>
            <person name="Boag P.R."/>
            <person name="Tan P."/>
            <person name="Li Q."/>
            <person name="Min J."/>
            <person name="Yang Y."/>
            <person name="Wang X."/>
            <person name="Fang X."/>
            <person name="Hall R.S."/>
            <person name="Hofmann A."/>
            <person name="Sternberg P.W."/>
            <person name="Jex A.R."/>
            <person name="Gasser R.B."/>
        </authorList>
    </citation>
    <scope>NUCLEOTIDE SEQUENCE [LARGE SCALE GENOMIC DNA]</scope>
    <source>
        <strain evidence="1">PN_DK_2014</strain>
    </source>
</reference>
<dbReference type="Proteomes" id="UP000031036">
    <property type="component" value="Unassembled WGS sequence"/>
</dbReference>
<gene>
    <name evidence="1" type="ORF">Tcan_14400</name>
</gene>
<evidence type="ECO:0000313" key="2">
    <source>
        <dbReference type="Proteomes" id="UP000031036"/>
    </source>
</evidence>
<keyword evidence="2" id="KW-1185">Reference proteome</keyword>
<organism evidence="1 2">
    <name type="scientific">Toxocara canis</name>
    <name type="common">Canine roundworm</name>
    <dbReference type="NCBI Taxonomy" id="6265"/>
    <lineage>
        <taxon>Eukaryota</taxon>
        <taxon>Metazoa</taxon>
        <taxon>Ecdysozoa</taxon>
        <taxon>Nematoda</taxon>
        <taxon>Chromadorea</taxon>
        <taxon>Rhabditida</taxon>
        <taxon>Spirurina</taxon>
        <taxon>Ascaridomorpha</taxon>
        <taxon>Ascaridoidea</taxon>
        <taxon>Toxocaridae</taxon>
        <taxon>Toxocara</taxon>
    </lineage>
</organism>
<proteinExistence type="predicted"/>